<dbReference type="AlphaFoldDB" id="A0A1I6YA37"/>
<protein>
    <submittedName>
        <fullName evidence="1">SprB repeat-containing protein</fullName>
    </submittedName>
</protein>
<dbReference type="Gene3D" id="2.60.40.740">
    <property type="match status" value="1"/>
</dbReference>
<name>A0A1I6YA37_9BACT</name>
<reference evidence="2" key="1">
    <citation type="submission" date="2016-10" db="EMBL/GenBank/DDBJ databases">
        <authorList>
            <person name="Varghese N."/>
            <person name="Submissions S."/>
        </authorList>
    </citation>
    <scope>NUCLEOTIDE SEQUENCE [LARGE SCALE GENOMIC DNA]</scope>
    <source>
        <strain evidence="2">DSM 23445</strain>
    </source>
</reference>
<evidence type="ECO:0000313" key="1">
    <source>
        <dbReference type="EMBL" id="SFT47111.1"/>
    </source>
</evidence>
<dbReference type="STRING" id="305507.SAMN04489724_0888"/>
<evidence type="ECO:0000313" key="2">
    <source>
        <dbReference type="Proteomes" id="UP000199673"/>
    </source>
</evidence>
<dbReference type="Proteomes" id="UP000199673">
    <property type="component" value="Unassembled WGS sequence"/>
</dbReference>
<dbReference type="RefSeq" id="WP_091691470.1">
    <property type="nucleotide sequence ID" value="NZ_FPBF01000001.1"/>
</dbReference>
<proteinExistence type="predicted"/>
<dbReference type="InterPro" id="IPR025667">
    <property type="entry name" value="SprB_repeat"/>
</dbReference>
<keyword evidence="2" id="KW-1185">Reference proteome</keyword>
<gene>
    <name evidence="1" type="ORF">SAMN04489724_0888</name>
</gene>
<organism evidence="1 2">
    <name type="scientific">Algoriphagus locisalis</name>
    <dbReference type="NCBI Taxonomy" id="305507"/>
    <lineage>
        <taxon>Bacteria</taxon>
        <taxon>Pseudomonadati</taxon>
        <taxon>Bacteroidota</taxon>
        <taxon>Cytophagia</taxon>
        <taxon>Cytophagales</taxon>
        <taxon>Cyclobacteriaceae</taxon>
        <taxon>Algoriphagus</taxon>
    </lineage>
</organism>
<dbReference type="EMBL" id="FPBF01000001">
    <property type="protein sequence ID" value="SFT47111.1"/>
    <property type="molecule type" value="Genomic_DNA"/>
</dbReference>
<sequence length="348" mass="37365">MLLEIYPGDILETIAAASHSTTNYEDSSHSELIVEATNQINPSCPGSSDGVIILAVNGGSGQYQYSWSHDVNLDQGYALDLTADTYVVEVTDEVSGVQKILEVTLHSPQEMELDLSAVIYPGCNVASSGQVTLDISGGTPPFKAVGFTSHWENGELIVTELGAGTYNFLISDDKGCSKTISLELPNSEPLEIDFEQVSPTCVDDYSGTIIAQASGGIPPYTYLWEDGTEGTSLTNIPVGYHSVTVTDSNFCSVTFSGNVIAGIPEVRMPTGFDPSQGVYQPISSCPISYQLMIFTHWGELIFNDSTGWDGLSSGEIVTGNYTYSLVYTFIEGGDVEMEELRGGFTLIK</sequence>
<dbReference type="OrthoDB" id="7794186at2"/>
<dbReference type="Pfam" id="PF13573">
    <property type="entry name" value="SprB"/>
    <property type="match status" value="2"/>
</dbReference>
<accession>A0A1I6YA37</accession>